<evidence type="ECO:0000256" key="2">
    <source>
        <dbReference type="ARBA" id="ARBA00005369"/>
    </source>
</evidence>
<dbReference type="Pfam" id="PF01135">
    <property type="entry name" value="PCMT"/>
    <property type="match status" value="1"/>
</dbReference>
<dbReference type="GO" id="GO:0008168">
    <property type="term" value="F:methyltransferase activity"/>
    <property type="evidence" value="ECO:0007669"/>
    <property type="project" value="UniProtKB-KW"/>
</dbReference>
<evidence type="ECO:0000256" key="6">
    <source>
        <dbReference type="ARBA" id="ARBA00022603"/>
    </source>
</evidence>
<dbReference type="PANTHER" id="PTHR11579:SF0">
    <property type="entry name" value="PROTEIN-L-ISOASPARTATE(D-ASPARTATE) O-METHYLTRANSFERASE"/>
    <property type="match status" value="1"/>
</dbReference>
<evidence type="ECO:0000256" key="7">
    <source>
        <dbReference type="ARBA" id="ARBA00022679"/>
    </source>
</evidence>
<comment type="similarity">
    <text evidence="2">Belongs to the methyltransferase superfamily. L-isoaspartyl/D-aspartyl protein methyltransferase family.</text>
</comment>
<dbReference type="InterPro" id="IPR000682">
    <property type="entry name" value="PCMT"/>
</dbReference>
<sequence length="392" mass="42999">MIAAAHLDTLRGRLTESLAEAGHFREEWLRLAFGRIPREKFAPETVWRWSEGGWRALNRREDPGGWAELVYHPTGALVTQIDDGSPAADGAGIGATSSMSSAEVVLSMLSVLDLRPGHSVLEIGSGTGYNAALLCERLGAERVVTVEIDPLLAELATQRLASAGHRPLVVCGDGEAGYPDRAPYDRLIATASVRRVPPAWLRQVRPGGVMVIPWYPNPAGFGLIRLRMSEDGTARGRFQGRASFMPVRGQRTVNPRVTALWDATWDEADRIDGDAGLLELGRADARFALGVRLPGFSAQVRGDGLLLLSDDDESWLWIKRDATYRHGPHDLVAEAGRFLAWWREQGSPGTEEFGITVTGEEQLVWLRDEQRVLQRIPPGGDVHIRPSTGQRA</sequence>
<name>A0ABN2V266_9ACTN</name>
<dbReference type="RefSeq" id="WP_346070170.1">
    <property type="nucleotide sequence ID" value="NZ_BAAANQ010000003.1"/>
</dbReference>
<evidence type="ECO:0000256" key="4">
    <source>
        <dbReference type="ARBA" id="ARBA00013346"/>
    </source>
</evidence>
<organism evidence="12 13">
    <name type="scientific">Streptomyces cheonanensis</name>
    <dbReference type="NCBI Taxonomy" id="312720"/>
    <lineage>
        <taxon>Bacteria</taxon>
        <taxon>Bacillati</taxon>
        <taxon>Actinomycetota</taxon>
        <taxon>Actinomycetes</taxon>
        <taxon>Kitasatosporales</taxon>
        <taxon>Streptomycetaceae</taxon>
        <taxon>Streptomyces</taxon>
    </lineage>
</organism>
<gene>
    <name evidence="12" type="ORF">GCM10009757_18020</name>
</gene>
<reference evidence="12 13" key="1">
    <citation type="journal article" date="2019" name="Int. J. Syst. Evol. Microbiol.">
        <title>The Global Catalogue of Microorganisms (GCM) 10K type strain sequencing project: providing services to taxonomists for standard genome sequencing and annotation.</title>
        <authorList>
            <consortium name="The Broad Institute Genomics Platform"/>
            <consortium name="The Broad Institute Genome Sequencing Center for Infectious Disease"/>
            <person name="Wu L."/>
            <person name="Ma J."/>
        </authorList>
    </citation>
    <scope>NUCLEOTIDE SEQUENCE [LARGE SCALE GENOMIC DNA]</scope>
    <source>
        <strain evidence="12 13">JCM 14549</strain>
    </source>
</reference>
<dbReference type="EMBL" id="BAAANQ010000003">
    <property type="protein sequence ID" value="GAA2048305.1"/>
    <property type="molecule type" value="Genomic_DNA"/>
</dbReference>
<keyword evidence="6 12" id="KW-0489">Methyltransferase</keyword>
<evidence type="ECO:0000256" key="1">
    <source>
        <dbReference type="ARBA" id="ARBA00004496"/>
    </source>
</evidence>
<evidence type="ECO:0000256" key="11">
    <source>
        <dbReference type="ARBA" id="ARBA00031350"/>
    </source>
</evidence>
<evidence type="ECO:0000313" key="13">
    <source>
        <dbReference type="Proteomes" id="UP001403094"/>
    </source>
</evidence>
<dbReference type="Gene3D" id="3.40.50.150">
    <property type="entry name" value="Vaccinia Virus protein VP39"/>
    <property type="match status" value="1"/>
</dbReference>
<comment type="subcellular location">
    <subcellularLocation>
        <location evidence="1">Cytoplasm</location>
    </subcellularLocation>
</comment>
<dbReference type="EC" id="2.1.1.77" evidence="3"/>
<dbReference type="CDD" id="cd02440">
    <property type="entry name" value="AdoMet_MTases"/>
    <property type="match status" value="1"/>
</dbReference>
<keyword evidence="8" id="KW-0949">S-adenosyl-L-methionine</keyword>
<protein>
    <recommendedName>
        <fullName evidence="4">Protein-L-isoaspartate O-methyltransferase</fullName>
        <ecNumber evidence="3">2.1.1.77</ecNumber>
    </recommendedName>
    <alternativeName>
        <fullName evidence="11">L-isoaspartyl protein carboxyl methyltransferase</fullName>
    </alternativeName>
    <alternativeName>
        <fullName evidence="9">Protein L-isoaspartyl methyltransferase</fullName>
    </alternativeName>
    <alternativeName>
        <fullName evidence="10">Protein-beta-aspartate methyltransferase</fullName>
    </alternativeName>
</protein>
<evidence type="ECO:0000256" key="3">
    <source>
        <dbReference type="ARBA" id="ARBA00011890"/>
    </source>
</evidence>
<proteinExistence type="inferred from homology"/>
<accession>A0ABN2V266</accession>
<evidence type="ECO:0000256" key="8">
    <source>
        <dbReference type="ARBA" id="ARBA00022691"/>
    </source>
</evidence>
<dbReference type="SUPFAM" id="SSF53335">
    <property type="entry name" value="S-adenosyl-L-methionine-dependent methyltransferases"/>
    <property type="match status" value="1"/>
</dbReference>
<dbReference type="PANTHER" id="PTHR11579">
    <property type="entry name" value="PROTEIN-L-ISOASPARTATE O-METHYLTRANSFERASE"/>
    <property type="match status" value="1"/>
</dbReference>
<evidence type="ECO:0000256" key="10">
    <source>
        <dbReference type="ARBA" id="ARBA00031323"/>
    </source>
</evidence>
<evidence type="ECO:0000256" key="9">
    <source>
        <dbReference type="ARBA" id="ARBA00030757"/>
    </source>
</evidence>
<dbReference type="Proteomes" id="UP001403094">
    <property type="component" value="Unassembled WGS sequence"/>
</dbReference>
<evidence type="ECO:0000313" key="12">
    <source>
        <dbReference type="EMBL" id="GAA2048305.1"/>
    </source>
</evidence>
<dbReference type="GO" id="GO:0032259">
    <property type="term" value="P:methylation"/>
    <property type="evidence" value="ECO:0007669"/>
    <property type="project" value="UniProtKB-KW"/>
</dbReference>
<comment type="caution">
    <text evidence="12">The sequence shown here is derived from an EMBL/GenBank/DDBJ whole genome shotgun (WGS) entry which is preliminary data.</text>
</comment>
<evidence type="ECO:0000256" key="5">
    <source>
        <dbReference type="ARBA" id="ARBA00022490"/>
    </source>
</evidence>
<keyword evidence="7" id="KW-0808">Transferase</keyword>
<keyword evidence="5" id="KW-0963">Cytoplasm</keyword>
<keyword evidence="13" id="KW-1185">Reference proteome</keyword>
<dbReference type="InterPro" id="IPR029063">
    <property type="entry name" value="SAM-dependent_MTases_sf"/>
</dbReference>